<dbReference type="OrthoDB" id="5116883at2"/>
<dbReference type="PANTHER" id="PTHR20961">
    <property type="entry name" value="GLYCOSYLTRANSFERASE"/>
    <property type="match status" value="1"/>
</dbReference>
<dbReference type="AlphaFoldDB" id="A0A2L2BS31"/>
<dbReference type="Proteomes" id="UP000243077">
    <property type="component" value="Chromosome"/>
</dbReference>
<dbReference type="KEGG" id="psai:C3B54_111546"/>
<name>A0A2L2BS31_9MICO</name>
<feature type="domain" description="Glycosyltransferase 61 catalytic" evidence="4">
    <location>
        <begin position="156"/>
        <end position="342"/>
    </location>
</feature>
<proteinExistence type="predicted"/>
<dbReference type="GO" id="GO:0016757">
    <property type="term" value="F:glycosyltransferase activity"/>
    <property type="evidence" value="ECO:0007669"/>
    <property type="project" value="UniProtKB-KW"/>
</dbReference>
<evidence type="ECO:0000256" key="3">
    <source>
        <dbReference type="ARBA" id="ARBA00023180"/>
    </source>
</evidence>
<keyword evidence="2 5" id="KW-0808">Transferase</keyword>
<evidence type="ECO:0000259" key="4">
    <source>
        <dbReference type="Pfam" id="PF04577"/>
    </source>
</evidence>
<evidence type="ECO:0000256" key="1">
    <source>
        <dbReference type="ARBA" id="ARBA00022676"/>
    </source>
</evidence>
<keyword evidence="1" id="KW-0328">Glycosyltransferase</keyword>
<evidence type="ECO:0000313" key="6">
    <source>
        <dbReference type="Proteomes" id="UP000243077"/>
    </source>
</evidence>
<evidence type="ECO:0000313" key="5">
    <source>
        <dbReference type="EMBL" id="AVG24483.1"/>
    </source>
</evidence>
<dbReference type="InterPro" id="IPR007657">
    <property type="entry name" value="Glycosyltransferase_61"/>
</dbReference>
<dbReference type="RefSeq" id="WP_104913953.1">
    <property type="nucleotide sequence ID" value="NZ_CP026923.1"/>
</dbReference>
<protein>
    <submittedName>
        <fullName evidence="5">Glycosyltransferase</fullName>
    </submittedName>
</protein>
<accession>A0A2L2BS31</accession>
<evidence type="ECO:0000256" key="2">
    <source>
        <dbReference type="ARBA" id="ARBA00022679"/>
    </source>
</evidence>
<dbReference type="InterPro" id="IPR049625">
    <property type="entry name" value="Glyco_transf_61_cat"/>
</dbReference>
<dbReference type="EMBL" id="CP026923">
    <property type="protein sequence ID" value="AVG24483.1"/>
    <property type="molecule type" value="Genomic_DNA"/>
</dbReference>
<organism evidence="5 6">
    <name type="scientific">Pontimonas salivibrio</name>
    <dbReference type="NCBI Taxonomy" id="1159327"/>
    <lineage>
        <taxon>Bacteria</taxon>
        <taxon>Bacillati</taxon>
        <taxon>Actinomycetota</taxon>
        <taxon>Actinomycetes</taxon>
        <taxon>Micrococcales</taxon>
        <taxon>Microbacteriaceae</taxon>
        <taxon>Pontimonas</taxon>
    </lineage>
</organism>
<gene>
    <name evidence="5" type="ORF">C3B54_111546</name>
</gene>
<keyword evidence="6" id="KW-1185">Reference proteome</keyword>
<sequence>MGRLISGWYRLLYSALRTPVLKWLFLPRFKALQLSVSPGHGWQESGEFFPASPAVVSRSQTLGEDLVVAEPETFPAVTWSLWSHASVTNNRFFGFLLHGDQFMIQPRRTPGPWRLSYRKNRVLWSSGDKVLVDRNRGHRMHVDRAIFLGGRDFTNWYHWLVDGLPQLHMANRLPEHLRDYPVIVPEQIFRYPTMLDALELFKGHRDMIVMPEWALLEADSLVWIDPLELSNLPKQQGPSPLDSRLHLLHRDGMESYRDVYLEAYAPQEVTPHRKLFLARDTKRRSYNQEEALEVAKEFGFEACYPEKLTLAEQVQVFREAKYLMGPSGAGFAGLLFCQPGTSALCWQDTRIRSMTILPDLATLNHAEYWHIFYTSDESGGLFRSNYTLDPQWLRQSLHTWLD</sequence>
<dbReference type="Pfam" id="PF04577">
    <property type="entry name" value="Glyco_transf_61"/>
    <property type="match status" value="1"/>
</dbReference>
<reference evidence="5 6" key="1">
    <citation type="submission" date="2018-02" db="EMBL/GenBank/DDBJ databases">
        <title>Complete genome of the streamlined marine actinobacterium Pontimonas salivibrio CL-TW6 adapted to coastal planktonic lifestype.</title>
        <authorList>
            <person name="Cho B.C."/>
            <person name="Hardies S.C."/>
            <person name="Jang G.I."/>
            <person name="Hwang C.Y."/>
        </authorList>
    </citation>
    <scope>NUCLEOTIDE SEQUENCE [LARGE SCALE GENOMIC DNA]</scope>
    <source>
        <strain evidence="5 6">CL-TW6</strain>
    </source>
</reference>
<keyword evidence="3" id="KW-0325">Glycoprotein</keyword>